<evidence type="ECO:0000313" key="6">
    <source>
        <dbReference type="Proteomes" id="UP001549749"/>
    </source>
</evidence>
<comment type="similarity">
    <text evidence="1">Belongs to the sulfatase family.</text>
</comment>
<dbReference type="PROSITE" id="PS51257">
    <property type="entry name" value="PROKAR_LIPOPROTEIN"/>
    <property type="match status" value="1"/>
</dbReference>
<dbReference type="CDD" id="cd16145">
    <property type="entry name" value="ARS_like"/>
    <property type="match status" value="1"/>
</dbReference>
<comment type="caution">
    <text evidence="5">The sequence shown here is derived from an EMBL/GenBank/DDBJ whole genome shotgun (WGS) entry which is preliminary data.</text>
</comment>
<evidence type="ECO:0000256" key="3">
    <source>
        <dbReference type="SAM" id="SignalP"/>
    </source>
</evidence>
<dbReference type="InterPro" id="IPR024607">
    <property type="entry name" value="Sulfatase_CS"/>
</dbReference>
<dbReference type="Pfam" id="PF00884">
    <property type="entry name" value="Sulfatase"/>
    <property type="match status" value="1"/>
</dbReference>
<dbReference type="PROSITE" id="PS00523">
    <property type="entry name" value="SULFATASE_1"/>
    <property type="match status" value="1"/>
</dbReference>
<dbReference type="PANTHER" id="PTHR43751">
    <property type="entry name" value="SULFATASE"/>
    <property type="match status" value="1"/>
</dbReference>
<dbReference type="InterPro" id="IPR017850">
    <property type="entry name" value="Alkaline_phosphatase_core_sf"/>
</dbReference>
<keyword evidence="3" id="KW-0732">Signal</keyword>
<name>A0ABV2T2J1_9BACT</name>
<evidence type="ECO:0000256" key="2">
    <source>
        <dbReference type="ARBA" id="ARBA00022801"/>
    </source>
</evidence>
<gene>
    <name evidence="5" type="ORF">ABR189_07685</name>
</gene>
<feature type="chain" id="PRO_5047261934" evidence="3">
    <location>
        <begin position="22"/>
        <end position="505"/>
    </location>
</feature>
<accession>A0ABV2T2J1</accession>
<dbReference type="PANTHER" id="PTHR43751:SF3">
    <property type="entry name" value="SULFATASE N-TERMINAL DOMAIN-CONTAINING PROTEIN"/>
    <property type="match status" value="1"/>
</dbReference>
<dbReference type="RefSeq" id="WP_354659885.1">
    <property type="nucleotide sequence ID" value="NZ_JBEXAC010000001.1"/>
</dbReference>
<dbReference type="InterPro" id="IPR052701">
    <property type="entry name" value="GAG_Ulvan_Degrading_Sulfatases"/>
</dbReference>
<proteinExistence type="inferred from homology"/>
<dbReference type="InterPro" id="IPR000917">
    <property type="entry name" value="Sulfatase_N"/>
</dbReference>
<protein>
    <submittedName>
        <fullName evidence="5">Arylsulfatase</fullName>
    </submittedName>
</protein>
<feature type="signal peptide" evidence="3">
    <location>
        <begin position="1"/>
        <end position="21"/>
    </location>
</feature>
<feature type="domain" description="Sulfatase N-terminal" evidence="4">
    <location>
        <begin position="33"/>
        <end position="388"/>
    </location>
</feature>
<keyword evidence="6" id="KW-1185">Reference proteome</keyword>
<sequence length="505" mass="57104">MKVIKCLLGLALVLSCGQLYGQAKKNNKKVKRPNIIYVYADDMGYGELGSYGQQKIKTPHLDKMAKEGMRFTQHYTSTPVCAPARCMLMTGKHGGHAYIRGNYELGGFEDNMEGGQMPLPEGTFTIATLLKKAGYTTGLCGKWGLGMNGTTGSPLRQGFDYYYGYLDQKQSHNFYPSHLWENERWDTLDNPPISVHRPLDPATTKDEDFAYYKGNVYAPEKMTEKALGFIDKHKDQPFFLYLPYTIPHVSLQAPDAYIQQYVGTFEEQPYYGDKGYAPAKYPYSTYAAMITYLDDQVGIIMDKIKALGLDDDTIIMFSSDNGATFNGGVNYAFFNSVGGLRGLKMDVFEGGIREPFIARWPDKIPAGTTSDLISAQYDLMATLAELTGQHADNTDGISFLPELLGKRAQQQKHDYLYFEYPEKGGQLAIRMGDWKAVKLNLRKQPDNKWMVFNLITDPAETVDVADQHPELIRRFDAIVKKEHQPAHIREWEFLSPKFDVKQINL</sequence>
<keyword evidence="2" id="KW-0378">Hydrolase</keyword>
<evidence type="ECO:0000259" key="4">
    <source>
        <dbReference type="Pfam" id="PF00884"/>
    </source>
</evidence>
<reference evidence="5 6" key="1">
    <citation type="submission" date="2024-06" db="EMBL/GenBank/DDBJ databases">
        <title>Chitinophaga defluvii sp. nov., isolated from municipal sewage.</title>
        <authorList>
            <person name="Zhang L."/>
        </authorList>
    </citation>
    <scope>NUCLEOTIDE SEQUENCE [LARGE SCALE GENOMIC DNA]</scope>
    <source>
        <strain evidence="5 6">H8</strain>
    </source>
</reference>
<dbReference type="Proteomes" id="UP001549749">
    <property type="component" value="Unassembled WGS sequence"/>
</dbReference>
<organism evidence="5 6">
    <name type="scientific">Chitinophaga defluvii</name>
    <dbReference type="NCBI Taxonomy" id="3163343"/>
    <lineage>
        <taxon>Bacteria</taxon>
        <taxon>Pseudomonadati</taxon>
        <taxon>Bacteroidota</taxon>
        <taxon>Chitinophagia</taxon>
        <taxon>Chitinophagales</taxon>
        <taxon>Chitinophagaceae</taxon>
        <taxon>Chitinophaga</taxon>
    </lineage>
</organism>
<dbReference type="Gene3D" id="3.40.720.10">
    <property type="entry name" value="Alkaline Phosphatase, subunit A"/>
    <property type="match status" value="1"/>
</dbReference>
<evidence type="ECO:0000313" key="5">
    <source>
        <dbReference type="EMBL" id="MET6997246.1"/>
    </source>
</evidence>
<evidence type="ECO:0000256" key="1">
    <source>
        <dbReference type="ARBA" id="ARBA00008779"/>
    </source>
</evidence>
<dbReference type="EMBL" id="JBEXAC010000001">
    <property type="protein sequence ID" value="MET6997246.1"/>
    <property type="molecule type" value="Genomic_DNA"/>
</dbReference>
<dbReference type="Gene3D" id="3.30.1120.10">
    <property type="match status" value="1"/>
</dbReference>
<dbReference type="SUPFAM" id="SSF53649">
    <property type="entry name" value="Alkaline phosphatase-like"/>
    <property type="match status" value="1"/>
</dbReference>